<keyword evidence="1" id="KW-0812">Transmembrane</keyword>
<sequence length="58" mass="6761">MNLKDESICSNVLSSIFKRTCLYLVLTIMILNFKGPWPFRWFSAIFQGKFGKNNDVDL</sequence>
<evidence type="ECO:0008006" key="4">
    <source>
        <dbReference type="Google" id="ProtNLM"/>
    </source>
</evidence>
<gene>
    <name evidence="2" type="ORF">LARSCL_LOCUS18390</name>
</gene>
<feature type="transmembrane region" description="Helical" evidence="1">
    <location>
        <begin position="12"/>
        <end position="33"/>
    </location>
</feature>
<proteinExistence type="predicted"/>
<protein>
    <recommendedName>
        <fullName evidence="4">ATP synthase F0 subunit 8</fullName>
    </recommendedName>
</protein>
<evidence type="ECO:0000256" key="1">
    <source>
        <dbReference type="SAM" id="Phobius"/>
    </source>
</evidence>
<name>A0AAV2BCW8_9ARAC</name>
<keyword evidence="1" id="KW-0472">Membrane</keyword>
<keyword evidence="1" id="KW-1133">Transmembrane helix</keyword>
<dbReference type="Proteomes" id="UP001497382">
    <property type="component" value="Unassembled WGS sequence"/>
</dbReference>
<comment type="caution">
    <text evidence="2">The sequence shown here is derived from an EMBL/GenBank/DDBJ whole genome shotgun (WGS) entry which is preliminary data.</text>
</comment>
<accession>A0AAV2BCW8</accession>
<reference evidence="2 3" key="1">
    <citation type="submission" date="2024-04" db="EMBL/GenBank/DDBJ databases">
        <authorList>
            <person name="Rising A."/>
            <person name="Reimegard J."/>
            <person name="Sonavane S."/>
            <person name="Akerstrom W."/>
            <person name="Nylinder S."/>
            <person name="Hedman E."/>
            <person name="Kallberg Y."/>
        </authorList>
    </citation>
    <scope>NUCLEOTIDE SEQUENCE [LARGE SCALE GENOMIC DNA]</scope>
</reference>
<evidence type="ECO:0000313" key="3">
    <source>
        <dbReference type="Proteomes" id="UP001497382"/>
    </source>
</evidence>
<dbReference type="EMBL" id="CAXIEN010000334">
    <property type="protein sequence ID" value="CAL1293784.1"/>
    <property type="molecule type" value="Genomic_DNA"/>
</dbReference>
<organism evidence="2 3">
    <name type="scientific">Larinioides sclopetarius</name>
    <dbReference type="NCBI Taxonomy" id="280406"/>
    <lineage>
        <taxon>Eukaryota</taxon>
        <taxon>Metazoa</taxon>
        <taxon>Ecdysozoa</taxon>
        <taxon>Arthropoda</taxon>
        <taxon>Chelicerata</taxon>
        <taxon>Arachnida</taxon>
        <taxon>Araneae</taxon>
        <taxon>Araneomorphae</taxon>
        <taxon>Entelegynae</taxon>
        <taxon>Araneoidea</taxon>
        <taxon>Araneidae</taxon>
        <taxon>Larinioides</taxon>
    </lineage>
</organism>
<evidence type="ECO:0000313" key="2">
    <source>
        <dbReference type="EMBL" id="CAL1293784.1"/>
    </source>
</evidence>
<dbReference type="AlphaFoldDB" id="A0AAV2BCW8"/>
<keyword evidence="3" id="KW-1185">Reference proteome</keyword>